<protein>
    <submittedName>
        <fullName evidence="7">Rhombosortase</fullName>
        <ecNumber evidence="7">3.4.21.-</ecNumber>
    </submittedName>
</protein>
<reference evidence="7" key="1">
    <citation type="submission" date="2022-10" db="EMBL/GenBank/DDBJ databases">
        <title>Catenovulum adriacola sp. nov. isolated in the Harbour of Susak.</title>
        <authorList>
            <person name="Schoch T."/>
            <person name="Reich S.J."/>
            <person name="Stoeferle S."/>
            <person name="Flaiz M."/>
            <person name="Kazda M."/>
            <person name="Riedel C.U."/>
            <person name="Duerre P."/>
        </authorList>
    </citation>
    <scope>NUCLEOTIDE SEQUENCE</scope>
    <source>
        <strain evidence="7">TS8</strain>
    </source>
</reference>
<feature type="transmembrane region" description="Helical" evidence="5">
    <location>
        <begin position="98"/>
        <end position="115"/>
    </location>
</feature>
<evidence type="ECO:0000256" key="1">
    <source>
        <dbReference type="ARBA" id="ARBA00004141"/>
    </source>
</evidence>
<feature type="transmembrane region" description="Helical" evidence="5">
    <location>
        <begin position="121"/>
        <end position="139"/>
    </location>
</feature>
<evidence type="ECO:0000256" key="3">
    <source>
        <dbReference type="ARBA" id="ARBA00022989"/>
    </source>
</evidence>
<keyword evidence="8" id="KW-1185">Reference proteome</keyword>
<evidence type="ECO:0000256" key="2">
    <source>
        <dbReference type="ARBA" id="ARBA00022692"/>
    </source>
</evidence>
<dbReference type="Pfam" id="PF01694">
    <property type="entry name" value="Rhomboid"/>
    <property type="match status" value="1"/>
</dbReference>
<keyword evidence="3 5" id="KW-1133">Transmembrane helix</keyword>
<evidence type="ECO:0000259" key="6">
    <source>
        <dbReference type="Pfam" id="PF01694"/>
    </source>
</evidence>
<keyword evidence="4 5" id="KW-0472">Membrane</keyword>
<proteinExistence type="predicted"/>
<evidence type="ECO:0000256" key="4">
    <source>
        <dbReference type="ARBA" id="ARBA00023136"/>
    </source>
</evidence>
<feature type="transmembrane region" description="Helical" evidence="5">
    <location>
        <begin position="181"/>
        <end position="201"/>
    </location>
</feature>
<dbReference type="InterPro" id="IPR035952">
    <property type="entry name" value="Rhomboid-like_sf"/>
</dbReference>
<dbReference type="NCBIfam" id="TIGR03902">
    <property type="entry name" value="rhom_GG_sort"/>
    <property type="match status" value="1"/>
</dbReference>
<dbReference type="InterPro" id="IPR022764">
    <property type="entry name" value="Peptidase_S54_rhomboid_dom"/>
</dbReference>
<dbReference type="Proteomes" id="UP001163726">
    <property type="component" value="Chromosome"/>
</dbReference>
<accession>A0ABY7AK59</accession>
<keyword evidence="7" id="KW-0378">Hydrolase</keyword>
<dbReference type="GO" id="GO:0016787">
    <property type="term" value="F:hydrolase activity"/>
    <property type="evidence" value="ECO:0007669"/>
    <property type="project" value="UniProtKB-KW"/>
</dbReference>
<sequence>MPVIQAPKFISQLPWSKFPLILTWLCILCLIQGAHYLSQTFFQQTWLEYQVTHGQLTQFWQPVTGHLVHSNLNHLLMNMAGLLTLWSLHGQYYKTKTFNYLVFSSSLFISGYLFLFSDIDVYVGFSGVLHTLVVWGALIDIKQKESTGYILLLAVTGKLVWEQISGASDSTVELIGMQVATLAHLAGAIFALLFFVFAPVFKSRPKFI</sequence>
<dbReference type="Gene3D" id="1.20.1540.10">
    <property type="entry name" value="Rhomboid-like"/>
    <property type="match status" value="1"/>
</dbReference>
<dbReference type="InterPro" id="IPR023826">
    <property type="entry name" value="Rhom-like_SP_proteobac"/>
</dbReference>
<name>A0ABY7AK59_9ALTE</name>
<dbReference type="EC" id="3.4.21.-" evidence="7"/>
<organism evidence="7 8">
    <name type="scientific">Catenovulum adriaticum</name>
    <dbReference type="NCBI Taxonomy" id="2984846"/>
    <lineage>
        <taxon>Bacteria</taxon>
        <taxon>Pseudomonadati</taxon>
        <taxon>Pseudomonadota</taxon>
        <taxon>Gammaproteobacteria</taxon>
        <taxon>Alteromonadales</taxon>
        <taxon>Alteromonadaceae</taxon>
        <taxon>Catenovulum</taxon>
    </lineage>
</organism>
<feature type="domain" description="Peptidase S54 rhomboid" evidence="6">
    <location>
        <begin position="57"/>
        <end position="194"/>
    </location>
</feature>
<evidence type="ECO:0000313" key="8">
    <source>
        <dbReference type="Proteomes" id="UP001163726"/>
    </source>
</evidence>
<dbReference type="EMBL" id="CP109965">
    <property type="protein sequence ID" value="WAJ69623.1"/>
    <property type="molecule type" value="Genomic_DNA"/>
</dbReference>
<gene>
    <name evidence="7" type="primary">rrtA</name>
    <name evidence="7" type="ORF">OLW01_10690</name>
</gene>
<comment type="subcellular location">
    <subcellularLocation>
        <location evidence="1">Membrane</location>
        <topology evidence="1">Multi-pass membrane protein</topology>
    </subcellularLocation>
</comment>
<keyword evidence="2 5" id="KW-0812">Transmembrane</keyword>
<evidence type="ECO:0000313" key="7">
    <source>
        <dbReference type="EMBL" id="WAJ69623.1"/>
    </source>
</evidence>
<dbReference type="RefSeq" id="WP_268073907.1">
    <property type="nucleotide sequence ID" value="NZ_CP109965.1"/>
</dbReference>
<dbReference type="SUPFAM" id="SSF144091">
    <property type="entry name" value="Rhomboid-like"/>
    <property type="match status" value="1"/>
</dbReference>
<evidence type="ECO:0000256" key="5">
    <source>
        <dbReference type="SAM" id="Phobius"/>
    </source>
</evidence>
<feature type="transmembrane region" description="Helical" evidence="5">
    <location>
        <begin position="146"/>
        <end position="161"/>
    </location>
</feature>